<dbReference type="InterPro" id="IPR050171">
    <property type="entry name" value="MFS_Transporters"/>
</dbReference>
<feature type="transmembrane region" description="Helical" evidence="8">
    <location>
        <begin position="303"/>
        <end position="325"/>
    </location>
</feature>
<evidence type="ECO:0000256" key="1">
    <source>
        <dbReference type="ARBA" id="ARBA00004651"/>
    </source>
</evidence>
<dbReference type="GO" id="GO:0022857">
    <property type="term" value="F:transmembrane transporter activity"/>
    <property type="evidence" value="ECO:0007669"/>
    <property type="project" value="InterPro"/>
</dbReference>
<keyword evidence="2" id="KW-0813">Transport</keyword>
<gene>
    <name evidence="10" type="ORF">Csp1_01060</name>
</gene>
<dbReference type="InterPro" id="IPR011701">
    <property type="entry name" value="MFS"/>
</dbReference>
<evidence type="ECO:0000259" key="9">
    <source>
        <dbReference type="PROSITE" id="PS50850"/>
    </source>
</evidence>
<protein>
    <recommendedName>
        <fullName evidence="9">Major facilitator superfamily (MFS) profile domain-containing protein</fullName>
    </recommendedName>
</protein>
<dbReference type="PANTHER" id="PTHR23517">
    <property type="entry name" value="RESISTANCE PROTEIN MDTM, PUTATIVE-RELATED-RELATED"/>
    <property type="match status" value="1"/>
</dbReference>
<keyword evidence="3" id="KW-1003">Cell membrane</keyword>
<feature type="transmembrane region" description="Helical" evidence="8">
    <location>
        <begin position="421"/>
        <end position="445"/>
    </location>
</feature>
<keyword evidence="6 8" id="KW-0472">Membrane</keyword>
<dbReference type="PANTHER" id="PTHR23517:SF3">
    <property type="entry name" value="INTEGRAL MEMBRANE TRANSPORT PROTEIN"/>
    <property type="match status" value="1"/>
</dbReference>
<evidence type="ECO:0000256" key="8">
    <source>
        <dbReference type="SAM" id="Phobius"/>
    </source>
</evidence>
<reference evidence="11" key="1">
    <citation type="submission" date="2017-11" db="EMBL/GenBank/DDBJ databases">
        <title>Otitis media/interna in a cat caused by the recently described species Corynebacterium provencense.</title>
        <authorList>
            <person name="Kittl S."/>
            <person name="Brodard I."/>
            <person name="Rychener L."/>
            <person name="Jores J."/>
            <person name="Roosje P."/>
            <person name="Gobeli Brawand S."/>
        </authorList>
    </citation>
    <scope>NUCLEOTIDE SEQUENCE [LARGE SCALE GENOMIC DNA]</scope>
    <source>
        <strain evidence="11">17KM38</strain>
    </source>
</reference>
<dbReference type="Proteomes" id="UP000247696">
    <property type="component" value="Chromosome"/>
</dbReference>
<dbReference type="KEGG" id="cpre:Csp1_01060"/>
<proteinExistence type="predicted"/>
<dbReference type="Gene3D" id="1.20.1250.20">
    <property type="entry name" value="MFS general substrate transporter like domains"/>
    <property type="match status" value="1"/>
</dbReference>
<feature type="transmembrane region" description="Helical" evidence="8">
    <location>
        <begin position="158"/>
        <end position="178"/>
    </location>
</feature>
<feature type="region of interest" description="Disordered" evidence="7">
    <location>
        <begin position="1"/>
        <end position="26"/>
    </location>
</feature>
<feature type="transmembrane region" description="Helical" evidence="8">
    <location>
        <begin position="190"/>
        <end position="211"/>
    </location>
</feature>
<feature type="transmembrane region" description="Helical" evidence="8">
    <location>
        <begin position="393"/>
        <end position="415"/>
    </location>
</feature>
<feature type="transmembrane region" description="Helical" evidence="8">
    <location>
        <begin position="68"/>
        <end position="93"/>
    </location>
</feature>
<keyword evidence="4 8" id="KW-0812">Transmembrane</keyword>
<evidence type="ECO:0000256" key="5">
    <source>
        <dbReference type="ARBA" id="ARBA00022989"/>
    </source>
</evidence>
<dbReference type="AlphaFoldDB" id="A0A2Z3YR26"/>
<feature type="transmembrane region" description="Helical" evidence="8">
    <location>
        <begin position="263"/>
        <end position="291"/>
    </location>
</feature>
<feature type="transmembrane region" description="Helical" evidence="8">
    <location>
        <begin position="332"/>
        <end position="353"/>
    </location>
</feature>
<name>A0A2Z3YR26_9CORY</name>
<accession>A0A2Z3YR26</accession>
<dbReference type="EMBL" id="CP024988">
    <property type="protein sequence ID" value="AWT24934.1"/>
    <property type="molecule type" value="Genomic_DNA"/>
</dbReference>
<keyword evidence="11" id="KW-1185">Reference proteome</keyword>
<feature type="domain" description="Major facilitator superfamily (MFS) profile" evidence="9">
    <location>
        <begin position="68"/>
        <end position="448"/>
    </location>
</feature>
<dbReference type="RefSeq" id="WP_110482366.1">
    <property type="nucleotide sequence ID" value="NZ_CP024988.1"/>
</dbReference>
<feature type="transmembrane region" description="Helical" evidence="8">
    <location>
        <begin position="134"/>
        <end position="152"/>
    </location>
</feature>
<feature type="region of interest" description="Disordered" evidence="7">
    <location>
        <begin position="38"/>
        <end position="60"/>
    </location>
</feature>
<evidence type="ECO:0000256" key="2">
    <source>
        <dbReference type="ARBA" id="ARBA00022448"/>
    </source>
</evidence>
<sequence length="453" mass="46925">MTRNNSNSEARTSTNADQSQLLNRQRSGLESLRAAATDDVPAPPIHSGNGGGREDAGSGRRRLGHRGAFWAAASVLALSLWSMGAPSVLYPIYADRWNLPAVVVTSVFATYQLALIVVLPLFGNLSDLFGRRRIMIAGVTLIGASAIVFAFAPHVGFLYVGRVLQGAGAGLAMGSATASLIENNTSGGPWYASAVATVATSTGLTLALLASGVFAEFLPLPLVWSYIVLLVLAMGSVTALLLSPDDRPEQRKRWRPQPPFVPAGIRIGFVTATLSVALAYCVGAIILSLGAHMIDQITDTTNSAFVGLLLAVSSAFIGITGLFLARVEARTLIWTGAGLTVVSLALMAAASSLRSLPIFVAWCVIGGIAYSLAFSGGLGLINRIAPERHRGATLSLLYLVAYVLQASTAVGIGAVTTATSIGVAALVAAAAVGVLCCIVLALLLASRRAGPMR</sequence>
<organism evidence="10 11">
    <name type="scientific">Corynebacterium provencense</name>
    <dbReference type="NCBI Taxonomy" id="1737425"/>
    <lineage>
        <taxon>Bacteria</taxon>
        <taxon>Bacillati</taxon>
        <taxon>Actinomycetota</taxon>
        <taxon>Actinomycetes</taxon>
        <taxon>Mycobacteriales</taxon>
        <taxon>Corynebacteriaceae</taxon>
        <taxon>Corynebacterium</taxon>
    </lineage>
</organism>
<dbReference type="SUPFAM" id="SSF103473">
    <property type="entry name" value="MFS general substrate transporter"/>
    <property type="match status" value="1"/>
</dbReference>
<evidence type="ECO:0000256" key="3">
    <source>
        <dbReference type="ARBA" id="ARBA00022475"/>
    </source>
</evidence>
<evidence type="ECO:0000256" key="6">
    <source>
        <dbReference type="ARBA" id="ARBA00023136"/>
    </source>
</evidence>
<comment type="subcellular location">
    <subcellularLocation>
        <location evidence="1">Cell membrane</location>
        <topology evidence="1">Multi-pass membrane protein</topology>
    </subcellularLocation>
</comment>
<dbReference type="OrthoDB" id="3177957at2"/>
<feature type="transmembrane region" description="Helical" evidence="8">
    <location>
        <begin position="223"/>
        <end position="242"/>
    </location>
</feature>
<evidence type="ECO:0000313" key="11">
    <source>
        <dbReference type="Proteomes" id="UP000247696"/>
    </source>
</evidence>
<dbReference type="GO" id="GO:0005886">
    <property type="term" value="C:plasma membrane"/>
    <property type="evidence" value="ECO:0007669"/>
    <property type="project" value="UniProtKB-SubCell"/>
</dbReference>
<dbReference type="InterPro" id="IPR020846">
    <property type="entry name" value="MFS_dom"/>
</dbReference>
<dbReference type="Pfam" id="PF07690">
    <property type="entry name" value="MFS_1"/>
    <property type="match status" value="1"/>
</dbReference>
<evidence type="ECO:0000256" key="7">
    <source>
        <dbReference type="SAM" id="MobiDB-lite"/>
    </source>
</evidence>
<feature type="transmembrane region" description="Helical" evidence="8">
    <location>
        <begin position="99"/>
        <end position="122"/>
    </location>
</feature>
<feature type="transmembrane region" description="Helical" evidence="8">
    <location>
        <begin position="359"/>
        <end position="381"/>
    </location>
</feature>
<dbReference type="PROSITE" id="PS50850">
    <property type="entry name" value="MFS"/>
    <property type="match status" value="1"/>
</dbReference>
<evidence type="ECO:0000313" key="10">
    <source>
        <dbReference type="EMBL" id="AWT24934.1"/>
    </source>
</evidence>
<keyword evidence="5 8" id="KW-1133">Transmembrane helix</keyword>
<dbReference type="InterPro" id="IPR036259">
    <property type="entry name" value="MFS_trans_sf"/>
</dbReference>
<evidence type="ECO:0000256" key="4">
    <source>
        <dbReference type="ARBA" id="ARBA00022692"/>
    </source>
</evidence>